<dbReference type="EMBL" id="CM001217">
    <property type="protein sequence ID" value="KEH40640.1"/>
    <property type="molecule type" value="Genomic_DNA"/>
</dbReference>
<keyword evidence="3" id="KW-0238">DNA-binding</keyword>
<evidence type="ECO:0000256" key="6">
    <source>
        <dbReference type="SAM" id="Coils"/>
    </source>
</evidence>
<dbReference type="InterPro" id="IPR044579">
    <property type="entry name" value="bHLH11/121"/>
</dbReference>
<dbReference type="STRING" id="3880.A0A072VR73"/>
<evidence type="ECO:0000313" key="11">
    <source>
        <dbReference type="EnsemblPlants" id="KEH40640"/>
    </source>
</evidence>
<evidence type="ECO:0000313" key="9">
    <source>
        <dbReference type="EMBL" id="KEH40640.1"/>
    </source>
</evidence>
<feature type="region of interest" description="Disordered" evidence="7">
    <location>
        <begin position="258"/>
        <end position="355"/>
    </location>
</feature>
<dbReference type="InterPro" id="IPR057075">
    <property type="entry name" value="bHLH_IRO3"/>
</dbReference>
<dbReference type="InterPro" id="IPR036638">
    <property type="entry name" value="HLH_DNA-bd_sf"/>
</dbReference>
<evidence type="ECO:0000313" key="12">
    <source>
        <dbReference type="Proteomes" id="UP000002051"/>
    </source>
</evidence>
<protein>
    <submittedName>
        <fullName evidence="9 10">Transcription factor</fullName>
    </submittedName>
</protein>
<dbReference type="HOGENOM" id="CLU_066751_1_0_1"/>
<organism evidence="9 12">
    <name type="scientific">Medicago truncatula</name>
    <name type="common">Barrel medic</name>
    <name type="synonym">Medicago tribuloides</name>
    <dbReference type="NCBI Taxonomy" id="3880"/>
    <lineage>
        <taxon>Eukaryota</taxon>
        <taxon>Viridiplantae</taxon>
        <taxon>Streptophyta</taxon>
        <taxon>Embryophyta</taxon>
        <taxon>Tracheophyta</taxon>
        <taxon>Spermatophyta</taxon>
        <taxon>Magnoliopsida</taxon>
        <taxon>eudicotyledons</taxon>
        <taxon>Gunneridae</taxon>
        <taxon>Pentapetalae</taxon>
        <taxon>rosids</taxon>
        <taxon>fabids</taxon>
        <taxon>Fabales</taxon>
        <taxon>Fabaceae</taxon>
        <taxon>Papilionoideae</taxon>
        <taxon>50 kb inversion clade</taxon>
        <taxon>NPAAA clade</taxon>
        <taxon>Hologalegina</taxon>
        <taxon>IRL clade</taxon>
        <taxon>Trifolieae</taxon>
        <taxon>Medicago</taxon>
    </lineage>
</organism>
<dbReference type="GO" id="GO:0006879">
    <property type="term" value="P:intracellular iron ion homeostasis"/>
    <property type="evidence" value="ECO:0000318"/>
    <property type="project" value="GO_Central"/>
</dbReference>
<name>A0A072VR73_MEDTR</name>
<feature type="compositionally biased region" description="Basic and acidic residues" evidence="7">
    <location>
        <begin position="318"/>
        <end position="327"/>
    </location>
</feature>
<dbReference type="Proteomes" id="UP000002051">
    <property type="component" value="Unassembled WGS sequence"/>
</dbReference>
<dbReference type="Gramene" id="rna1582">
    <property type="protein sequence ID" value="RHN78067.1"/>
    <property type="gene ID" value="gene1582"/>
</dbReference>
<dbReference type="PANTHER" id="PTHR47001:SF1">
    <property type="entry name" value="TRANSCRIPTION FACTOR BHLH11"/>
    <property type="match status" value="1"/>
</dbReference>
<sequence>MRVLAFLPFPLKINNNTSIVNHFTGMQHMINQWKPPPPPLNTSKTPSLTAEDSPPLPITNRRERSEMVEVGDPTVVARKVQKADREKIRRDRLNDHFHQLGTVIDPDRPRNDKATIITETIQVLKDITSEVDRLKTEHKSLSEESRELIQEKTELREEKASLKSDIENLNSQYQQRVGVMPPWTAIDHSVVMSSPYTYPVPMPMPIPAGPVSIHPPPMQPFPYFGNQNPGHIPSLSSMYIPFSAPAIPPMEMASAQYPSTSHVFSRKESRSKSLGHRRRPSVAERCSVSPDVATELELKMPGSSTQQDCTSRGKKEKHSVMSDRIIVDESASSRYSASQGLQDSSNSVSNTPKAG</sequence>
<keyword evidence="5" id="KW-0539">Nucleus</keyword>
<dbReference type="GO" id="GO:0046983">
    <property type="term" value="F:protein dimerization activity"/>
    <property type="evidence" value="ECO:0007669"/>
    <property type="project" value="InterPro"/>
</dbReference>
<feature type="domain" description="BHLH" evidence="8">
    <location>
        <begin position="77"/>
        <end position="127"/>
    </location>
</feature>
<dbReference type="EMBL" id="PSQE01000001">
    <property type="protein sequence ID" value="RHN78067.1"/>
    <property type="molecule type" value="Genomic_DNA"/>
</dbReference>
<evidence type="ECO:0000313" key="13">
    <source>
        <dbReference type="Proteomes" id="UP000265566"/>
    </source>
</evidence>
<dbReference type="PANTHER" id="PTHR47001">
    <property type="entry name" value="TRANSCRIPTION FACTOR BHLH121"/>
    <property type="match status" value="1"/>
</dbReference>
<dbReference type="GO" id="GO:0005634">
    <property type="term" value="C:nucleus"/>
    <property type="evidence" value="ECO:0000318"/>
    <property type="project" value="GO_Central"/>
</dbReference>
<reference evidence="9 12" key="2">
    <citation type="journal article" date="2014" name="BMC Genomics">
        <title>An improved genome release (version Mt4.0) for the model legume Medicago truncatula.</title>
        <authorList>
            <person name="Tang H."/>
            <person name="Krishnakumar V."/>
            <person name="Bidwell S."/>
            <person name="Rosen B."/>
            <person name="Chan A."/>
            <person name="Zhou S."/>
            <person name="Gentzbittel L."/>
            <person name="Childs K.L."/>
            <person name="Yandell M."/>
            <person name="Gundlach H."/>
            <person name="Mayer K.F."/>
            <person name="Schwartz D.C."/>
            <person name="Town C.D."/>
        </authorList>
    </citation>
    <scope>GENOME REANNOTATION</scope>
    <source>
        <strain evidence="9">A17</strain>
        <strain evidence="11 12">cv. Jemalong A17</strain>
    </source>
</reference>
<proteinExistence type="predicted"/>
<reference evidence="13" key="4">
    <citation type="journal article" date="2018" name="Nat. Plants">
        <title>Whole-genome landscape of Medicago truncatula symbiotic genes.</title>
        <authorList>
            <person name="Pecrix Y."/>
            <person name="Staton S.E."/>
            <person name="Sallet E."/>
            <person name="Lelandais-Briere C."/>
            <person name="Moreau S."/>
            <person name="Carrere S."/>
            <person name="Blein T."/>
            <person name="Jardinaud M.F."/>
            <person name="Latrasse D."/>
            <person name="Zouine M."/>
            <person name="Zahm M."/>
            <person name="Kreplak J."/>
            <person name="Mayjonade B."/>
            <person name="Satge C."/>
            <person name="Perez M."/>
            <person name="Cauet S."/>
            <person name="Marande W."/>
            <person name="Chantry-Darmon C."/>
            <person name="Lopez-Roques C."/>
            <person name="Bouchez O."/>
            <person name="Berard A."/>
            <person name="Debelle F."/>
            <person name="Munos S."/>
            <person name="Bendahmane A."/>
            <person name="Berges H."/>
            <person name="Niebel A."/>
            <person name="Buitink J."/>
            <person name="Frugier F."/>
            <person name="Benhamed M."/>
            <person name="Crespi M."/>
            <person name="Gouzy J."/>
            <person name="Gamas P."/>
        </authorList>
    </citation>
    <scope>NUCLEOTIDE SEQUENCE [LARGE SCALE GENOMIC DNA]</scope>
    <source>
        <strain evidence="13">cv. Jemalong A17</strain>
    </source>
</reference>
<keyword evidence="4" id="KW-0804">Transcription</keyword>
<dbReference type="SUPFAM" id="SSF47459">
    <property type="entry name" value="HLH, helix-loop-helix DNA-binding domain"/>
    <property type="match status" value="1"/>
</dbReference>
<evidence type="ECO:0000256" key="7">
    <source>
        <dbReference type="SAM" id="MobiDB-lite"/>
    </source>
</evidence>
<dbReference type="GO" id="GO:0003700">
    <property type="term" value="F:DNA-binding transcription factor activity"/>
    <property type="evidence" value="ECO:0007669"/>
    <property type="project" value="InterPro"/>
</dbReference>
<evidence type="ECO:0000259" key="8">
    <source>
        <dbReference type="PROSITE" id="PS50888"/>
    </source>
</evidence>
<evidence type="ECO:0000256" key="2">
    <source>
        <dbReference type="ARBA" id="ARBA00023015"/>
    </source>
</evidence>
<reference evidence="9 12" key="1">
    <citation type="journal article" date="2011" name="Nature">
        <title>The Medicago genome provides insight into the evolution of rhizobial symbioses.</title>
        <authorList>
            <person name="Young N.D."/>
            <person name="Debelle F."/>
            <person name="Oldroyd G.E."/>
            <person name="Geurts R."/>
            <person name="Cannon S.B."/>
            <person name="Udvardi M.K."/>
            <person name="Benedito V.A."/>
            <person name="Mayer K.F."/>
            <person name="Gouzy J."/>
            <person name="Schoof H."/>
            <person name="Van de Peer Y."/>
            <person name="Proost S."/>
            <person name="Cook D.R."/>
            <person name="Meyers B.C."/>
            <person name="Spannagl M."/>
            <person name="Cheung F."/>
            <person name="De Mita S."/>
            <person name="Krishnakumar V."/>
            <person name="Gundlach H."/>
            <person name="Zhou S."/>
            <person name="Mudge J."/>
            <person name="Bharti A.K."/>
            <person name="Murray J.D."/>
            <person name="Naoumkina M.A."/>
            <person name="Rosen B."/>
            <person name="Silverstein K.A."/>
            <person name="Tang H."/>
            <person name="Rombauts S."/>
            <person name="Zhao P.X."/>
            <person name="Zhou P."/>
            <person name="Barbe V."/>
            <person name="Bardou P."/>
            <person name="Bechner M."/>
            <person name="Bellec A."/>
            <person name="Berger A."/>
            <person name="Berges H."/>
            <person name="Bidwell S."/>
            <person name="Bisseling T."/>
            <person name="Choisne N."/>
            <person name="Couloux A."/>
            <person name="Denny R."/>
            <person name="Deshpande S."/>
            <person name="Dai X."/>
            <person name="Doyle J.J."/>
            <person name="Dudez A.M."/>
            <person name="Farmer A.D."/>
            <person name="Fouteau S."/>
            <person name="Franken C."/>
            <person name="Gibelin C."/>
            <person name="Gish J."/>
            <person name="Goldstein S."/>
            <person name="Gonzalez A.J."/>
            <person name="Green P.J."/>
            <person name="Hallab A."/>
            <person name="Hartog M."/>
            <person name="Hua A."/>
            <person name="Humphray S.J."/>
            <person name="Jeong D.H."/>
            <person name="Jing Y."/>
            <person name="Jocker A."/>
            <person name="Kenton S.M."/>
            <person name="Kim D.J."/>
            <person name="Klee K."/>
            <person name="Lai H."/>
            <person name="Lang C."/>
            <person name="Lin S."/>
            <person name="Macmil S.L."/>
            <person name="Magdelenat G."/>
            <person name="Matthews L."/>
            <person name="McCorrison J."/>
            <person name="Monaghan E.L."/>
            <person name="Mun J.H."/>
            <person name="Najar F.Z."/>
            <person name="Nicholson C."/>
            <person name="Noirot C."/>
            <person name="O'Bleness M."/>
            <person name="Paule C.R."/>
            <person name="Poulain J."/>
            <person name="Prion F."/>
            <person name="Qin B."/>
            <person name="Qu C."/>
            <person name="Retzel E.F."/>
            <person name="Riddle C."/>
            <person name="Sallet E."/>
            <person name="Samain S."/>
            <person name="Samson N."/>
            <person name="Sanders I."/>
            <person name="Saurat O."/>
            <person name="Scarpelli C."/>
            <person name="Schiex T."/>
            <person name="Segurens B."/>
            <person name="Severin A.J."/>
            <person name="Sherrier D.J."/>
            <person name="Shi R."/>
            <person name="Sims S."/>
            <person name="Singer S.R."/>
            <person name="Sinharoy S."/>
            <person name="Sterck L."/>
            <person name="Viollet A."/>
            <person name="Wang B.B."/>
            <person name="Wang K."/>
            <person name="Wang M."/>
            <person name="Wang X."/>
            <person name="Warfsmann J."/>
            <person name="Weissenbach J."/>
            <person name="White D.D."/>
            <person name="White J.D."/>
            <person name="Wiley G.B."/>
            <person name="Wincker P."/>
            <person name="Xing Y."/>
            <person name="Yang L."/>
            <person name="Yao Z."/>
            <person name="Ying F."/>
            <person name="Zhai J."/>
            <person name="Zhou L."/>
            <person name="Zuber A."/>
            <person name="Denarie J."/>
            <person name="Dixon R.A."/>
            <person name="May G.D."/>
            <person name="Schwartz D.C."/>
            <person name="Rogers J."/>
            <person name="Quetier F."/>
            <person name="Town C.D."/>
            <person name="Roe B.A."/>
        </authorList>
    </citation>
    <scope>NUCLEOTIDE SEQUENCE [LARGE SCALE GENOMIC DNA]</scope>
    <source>
        <strain evidence="9">A17</strain>
        <strain evidence="11 12">cv. Jemalong A17</strain>
    </source>
</reference>
<dbReference type="KEGG" id="mtr:25482561"/>
<dbReference type="Gene3D" id="4.10.280.10">
    <property type="entry name" value="Helix-loop-helix DNA-binding domain"/>
    <property type="match status" value="1"/>
</dbReference>
<evidence type="ECO:0000313" key="10">
    <source>
        <dbReference type="EMBL" id="RHN78067.1"/>
    </source>
</evidence>
<evidence type="ECO:0000256" key="3">
    <source>
        <dbReference type="ARBA" id="ARBA00023125"/>
    </source>
</evidence>
<dbReference type="Pfam" id="PF23177">
    <property type="entry name" value="bHLH_IRO3"/>
    <property type="match status" value="1"/>
</dbReference>
<comment type="subcellular location">
    <subcellularLocation>
        <location evidence="1">Nucleus</location>
    </subcellularLocation>
</comment>
<feature type="coiled-coil region" evidence="6">
    <location>
        <begin position="124"/>
        <end position="172"/>
    </location>
</feature>
<accession>A0A072VR73</accession>
<evidence type="ECO:0000256" key="5">
    <source>
        <dbReference type="ARBA" id="ARBA00023242"/>
    </source>
</evidence>
<dbReference type="OrthoDB" id="515493at2759"/>
<keyword evidence="12" id="KW-1185">Reference proteome</keyword>
<evidence type="ECO:0000256" key="1">
    <source>
        <dbReference type="ARBA" id="ARBA00004123"/>
    </source>
</evidence>
<keyword evidence="2" id="KW-0805">Transcription regulation</keyword>
<dbReference type="AlphaFoldDB" id="A0A072VR73"/>
<evidence type="ECO:0000256" key="4">
    <source>
        <dbReference type="ARBA" id="ARBA00023163"/>
    </source>
</evidence>
<dbReference type="InterPro" id="IPR011598">
    <property type="entry name" value="bHLH_dom"/>
</dbReference>
<dbReference type="CDD" id="cd11446">
    <property type="entry name" value="bHLH_AtILR3_like"/>
    <property type="match status" value="1"/>
</dbReference>
<dbReference type="EnsemblPlants" id="KEH40640">
    <property type="protein sequence ID" value="KEH40640"/>
    <property type="gene ID" value="MTR_1g032600"/>
</dbReference>
<dbReference type="Proteomes" id="UP000265566">
    <property type="component" value="Chromosome 1"/>
</dbReference>
<dbReference type="SMART" id="SM00353">
    <property type="entry name" value="HLH"/>
    <property type="match status" value="1"/>
</dbReference>
<reference evidence="10" key="5">
    <citation type="journal article" date="2018" name="Nat. Plants">
        <title>Whole-genome landscape of Medicago truncatula symbiotic genes.</title>
        <authorList>
            <person name="Pecrix Y."/>
            <person name="Gamas P."/>
            <person name="Carrere S."/>
        </authorList>
    </citation>
    <scope>NUCLEOTIDE SEQUENCE</scope>
    <source>
        <tissue evidence="10">Leaves</tissue>
    </source>
</reference>
<feature type="region of interest" description="Disordered" evidence="7">
    <location>
        <begin position="32"/>
        <end position="64"/>
    </location>
</feature>
<reference evidence="11" key="3">
    <citation type="submission" date="2015-04" db="UniProtKB">
        <authorList>
            <consortium name="EnsemblPlants"/>
        </authorList>
    </citation>
    <scope>IDENTIFICATION</scope>
    <source>
        <strain evidence="11">cv. Jemalong A17</strain>
    </source>
</reference>
<keyword evidence="6" id="KW-0175">Coiled coil</keyword>
<gene>
    <name evidence="11" type="primary">25482561</name>
    <name evidence="9" type="ordered locus">MTR_1g032600</name>
    <name evidence="10" type="ORF">MtrunA17_Chr1g0161461</name>
</gene>
<feature type="compositionally biased region" description="Polar residues" evidence="7">
    <location>
        <begin position="330"/>
        <end position="355"/>
    </location>
</feature>
<dbReference type="GO" id="GO:0000976">
    <property type="term" value="F:transcription cis-regulatory region binding"/>
    <property type="evidence" value="ECO:0000318"/>
    <property type="project" value="GO_Central"/>
</dbReference>
<dbReference type="PROSITE" id="PS50888">
    <property type="entry name" value="BHLH"/>
    <property type="match status" value="1"/>
</dbReference>